<reference evidence="2 3" key="1">
    <citation type="submission" date="2020-12" db="EMBL/GenBank/DDBJ databases">
        <title>FDA dAtabase for Regulatory Grade micrObial Sequences (FDA-ARGOS): Supporting development and validation of Infectious Disease Dx tests.</title>
        <authorList>
            <person name="Sproer C."/>
            <person name="Gronow S."/>
            <person name="Severitt S."/>
            <person name="Schroder I."/>
            <person name="Tallon L."/>
            <person name="Sadzewicz L."/>
            <person name="Zhao X."/>
            <person name="Boylan J."/>
            <person name="Ott S."/>
            <person name="Bowen H."/>
            <person name="Vavikolanu K."/>
            <person name="Mehta A."/>
            <person name="Aluvathingal J."/>
            <person name="Nadendla S."/>
            <person name="Lowell S."/>
            <person name="Myers T."/>
            <person name="Yan Y."/>
            <person name="Sichtig H."/>
        </authorList>
    </citation>
    <scope>NUCLEOTIDE SEQUENCE [LARGE SCALE GENOMIC DNA]</scope>
    <source>
        <strain evidence="2 3">FDAARGOS_989</strain>
    </source>
</reference>
<evidence type="ECO:0000313" key="3">
    <source>
        <dbReference type="Proteomes" id="UP000595871"/>
    </source>
</evidence>
<dbReference type="InterPro" id="IPR036388">
    <property type="entry name" value="WH-like_DNA-bd_sf"/>
</dbReference>
<name>A0A7T7UT11_9FIRM</name>
<accession>A0A7T7UT11</accession>
<dbReference type="AlphaFoldDB" id="A0A7T7UT11"/>
<dbReference type="EMBL" id="CP067016">
    <property type="protein sequence ID" value="QQN55700.1"/>
    <property type="molecule type" value="Genomic_DNA"/>
</dbReference>
<dbReference type="Proteomes" id="UP000595871">
    <property type="component" value="Chromosome"/>
</dbReference>
<dbReference type="Gene3D" id="1.10.10.10">
    <property type="entry name" value="Winged helix-like DNA-binding domain superfamily/Winged helix DNA-binding domain"/>
    <property type="match status" value="1"/>
</dbReference>
<protein>
    <recommendedName>
        <fullName evidence="1">RNA polymerase sigma factor 70 region 4 type 2 domain-containing protein</fullName>
    </recommendedName>
</protein>
<dbReference type="InterPro" id="IPR013249">
    <property type="entry name" value="RNA_pol_sigma70_r4_t2"/>
</dbReference>
<evidence type="ECO:0000313" key="2">
    <source>
        <dbReference type="EMBL" id="QQN55700.1"/>
    </source>
</evidence>
<feature type="domain" description="RNA polymerase sigma factor 70 region 4 type 2" evidence="1">
    <location>
        <begin position="8"/>
        <end position="44"/>
    </location>
</feature>
<dbReference type="Pfam" id="PF08281">
    <property type="entry name" value="Sigma70_r4_2"/>
    <property type="match status" value="1"/>
</dbReference>
<dbReference type="GO" id="GO:0003677">
    <property type="term" value="F:DNA binding"/>
    <property type="evidence" value="ECO:0007669"/>
    <property type="project" value="InterPro"/>
</dbReference>
<proteinExistence type="predicted"/>
<organism evidence="2 3">
    <name type="scientific">Anaerococcus obesiensis</name>
    <dbReference type="NCBI Taxonomy" id="1287640"/>
    <lineage>
        <taxon>Bacteria</taxon>
        <taxon>Bacillati</taxon>
        <taxon>Bacillota</taxon>
        <taxon>Tissierellia</taxon>
        <taxon>Tissierellales</taxon>
        <taxon>Peptoniphilaceae</taxon>
        <taxon>Anaerococcus</taxon>
    </lineage>
</organism>
<dbReference type="GO" id="GO:0016987">
    <property type="term" value="F:sigma factor activity"/>
    <property type="evidence" value="ECO:0007669"/>
    <property type="project" value="InterPro"/>
</dbReference>
<dbReference type="KEGG" id="aob:I6H46_07445"/>
<evidence type="ECO:0000259" key="1">
    <source>
        <dbReference type="Pfam" id="PF08281"/>
    </source>
</evidence>
<dbReference type="SUPFAM" id="SSF88659">
    <property type="entry name" value="Sigma3 and sigma4 domains of RNA polymerase sigma factors"/>
    <property type="match status" value="1"/>
</dbReference>
<sequence>MKKEQLINLHSILHKLEEPYKEVFTLRNFAELSFKKIGEIFGKSDE</sequence>
<gene>
    <name evidence="2" type="ORF">I6H46_07445</name>
</gene>
<dbReference type="GO" id="GO:0006352">
    <property type="term" value="P:DNA-templated transcription initiation"/>
    <property type="evidence" value="ECO:0007669"/>
    <property type="project" value="InterPro"/>
</dbReference>
<keyword evidence="3" id="KW-1185">Reference proteome</keyword>
<dbReference type="InterPro" id="IPR013324">
    <property type="entry name" value="RNA_pol_sigma_r3/r4-like"/>
</dbReference>